<dbReference type="Proteomes" id="UP001634007">
    <property type="component" value="Unassembled WGS sequence"/>
</dbReference>
<evidence type="ECO:0000256" key="5">
    <source>
        <dbReference type="ARBA" id="ARBA00022801"/>
    </source>
</evidence>
<keyword evidence="16" id="KW-1185">Reference proteome</keyword>
<dbReference type="PROSITE" id="PS00503">
    <property type="entry name" value="PECTINESTERASE_2"/>
    <property type="match status" value="1"/>
</dbReference>
<evidence type="ECO:0000313" key="15">
    <source>
        <dbReference type="EMBL" id="KAL3723557.1"/>
    </source>
</evidence>
<dbReference type="InterPro" id="IPR033131">
    <property type="entry name" value="Pectinesterase_Asp_AS"/>
</dbReference>
<comment type="similarity">
    <text evidence="2">In the N-terminal section; belongs to the PMEI family.</text>
</comment>
<evidence type="ECO:0000256" key="9">
    <source>
        <dbReference type="ARBA" id="ARBA00047928"/>
    </source>
</evidence>
<dbReference type="NCBIfam" id="TIGR01614">
    <property type="entry name" value="PME_inhib"/>
    <property type="match status" value="1"/>
</dbReference>
<comment type="similarity">
    <text evidence="3">In the C-terminal section; belongs to the pectinesterase family.</text>
</comment>
<dbReference type="InterPro" id="IPR018040">
    <property type="entry name" value="Pectinesterase_Tyr_AS"/>
</dbReference>
<evidence type="ECO:0000313" key="16">
    <source>
        <dbReference type="Proteomes" id="UP001634007"/>
    </source>
</evidence>
<dbReference type="InterPro" id="IPR012334">
    <property type="entry name" value="Pectin_lyas_fold"/>
</dbReference>
<comment type="subcellular location">
    <subcellularLocation>
        <location evidence="12">Secreted</location>
        <location evidence="12">Cell wall</location>
    </subcellularLocation>
</comment>
<reference evidence="15 16" key="1">
    <citation type="submission" date="2024-11" db="EMBL/GenBank/DDBJ databases">
        <title>Chromosome-level genome assembly of Eucalyptus globulus Labill. provides insights into its genome evolution.</title>
        <authorList>
            <person name="Li X."/>
        </authorList>
    </citation>
    <scope>NUCLEOTIDE SEQUENCE [LARGE SCALE GENOMIC DNA]</scope>
    <source>
        <strain evidence="15">CL2024</strain>
        <tissue evidence="15">Fresh tender leaves</tissue>
    </source>
</reference>
<gene>
    <name evidence="15" type="ORF">ACJRO7_035692</name>
</gene>
<evidence type="ECO:0000256" key="2">
    <source>
        <dbReference type="ARBA" id="ARBA00006027"/>
    </source>
</evidence>
<keyword evidence="5 12" id="KW-0378">Hydrolase</keyword>
<evidence type="ECO:0000256" key="8">
    <source>
        <dbReference type="ARBA" id="ARBA00023180"/>
    </source>
</evidence>
<evidence type="ECO:0000256" key="7">
    <source>
        <dbReference type="ARBA" id="ARBA00023157"/>
    </source>
</evidence>
<dbReference type="Gene3D" id="1.20.140.40">
    <property type="entry name" value="Invertase/pectin methylesterase inhibitor family protein"/>
    <property type="match status" value="1"/>
</dbReference>
<evidence type="ECO:0000256" key="10">
    <source>
        <dbReference type="ARBA" id="ARBA00057335"/>
    </source>
</evidence>
<keyword evidence="8" id="KW-0325">Glycoprotein</keyword>
<keyword evidence="13" id="KW-0812">Transmembrane</keyword>
<dbReference type="FunFam" id="2.160.20.10:FF:000001">
    <property type="entry name" value="Pectinesterase"/>
    <property type="match status" value="1"/>
</dbReference>
<dbReference type="EC" id="3.1.1.11" evidence="4 12"/>
<comment type="function">
    <text evidence="10 12">Acts in the modification of cell walls via demethylesterification of cell wall pectin.</text>
</comment>
<keyword evidence="7" id="KW-1015">Disulfide bond</keyword>
<keyword evidence="12" id="KW-0961">Cell wall biogenesis/degradation</keyword>
<keyword evidence="13" id="KW-0472">Membrane</keyword>
<accession>A0ABD3J835</accession>
<evidence type="ECO:0000256" key="1">
    <source>
        <dbReference type="ARBA" id="ARBA00005184"/>
    </source>
</evidence>
<dbReference type="Gene3D" id="2.160.20.10">
    <property type="entry name" value="Single-stranded right-handed beta-helix, Pectin lyase-like"/>
    <property type="match status" value="1"/>
</dbReference>
<sequence length="579" mass="63090">MESVKSFRGSGMFDELEDRTFRRRTRRRVIIIAVASIVLLAAIVSIVWGAVLKKRSDNANLSSAALMTPAASIRAVCNATEYPNSCFSSITTLESSSNSTDPRQIFKLSLLVAINGAASFFNYTNQLVPQMTDPLEQAAFGVCQTVLQDAIDHLNDTASLMEVNQGQKLPSPSTVTDMRTWLSTAITHQETCLDALEEANSTLLGDMRLAMRNSTEFTSNSLAIVTKIVSLIAAYDVPIQRRLLGFGGARSDLPSWVGPANRRLLQAVNLRPNLTVAQDGTGNYKTIKDAVEAIPEKSLSRFVIYIKAGVYKENVLLDKNKWNVMMYGDGKTSTIVTGNLNFVDGTPTYSTATFTVIGKGFIARDMGFVNTAGAAKQQAVAFLSQSDLSVMYRCAFDAFQDTLYASTNRQFYRDCDVTGTIDFIFGNAVAVLQNCTILPRQPLSSQYDTLTAQGNSDPNQNGGISIQNCRITPNGNLTAQTYLGRPRKAYSTTVFMGSSIGPFLSPKGWTEWTPNVQPPVTIFYGEYVNTGAGSNTSGRVKWPGYHPALTSDQARKFTVGSFIQGNAWLPQTGVAFDPS</sequence>
<dbReference type="SUPFAM" id="SSF51126">
    <property type="entry name" value="Pectin lyase-like"/>
    <property type="match status" value="1"/>
</dbReference>
<protein>
    <recommendedName>
        <fullName evidence="4 12">Pectinesterase</fullName>
        <ecNumber evidence="4 12">3.1.1.11</ecNumber>
    </recommendedName>
</protein>
<dbReference type="InterPro" id="IPR035513">
    <property type="entry name" value="Invertase/methylesterase_inhib"/>
</dbReference>
<dbReference type="FunFam" id="1.20.140.40:FF:000001">
    <property type="entry name" value="Pectinesterase"/>
    <property type="match status" value="1"/>
</dbReference>
<feature type="domain" description="Pectinesterase inhibitor" evidence="14">
    <location>
        <begin position="68"/>
        <end position="224"/>
    </location>
</feature>
<comment type="pathway">
    <text evidence="1 12">Glycan metabolism; pectin degradation; 2-dehydro-3-deoxy-D-gluconate from pectin: step 1/5.</text>
</comment>
<keyword evidence="12" id="KW-0964">Secreted</keyword>
<name>A0ABD3J835_EUCGL</name>
<dbReference type="PANTHER" id="PTHR31707">
    <property type="entry name" value="PECTINESTERASE"/>
    <property type="match status" value="1"/>
</dbReference>
<dbReference type="SMART" id="SM00856">
    <property type="entry name" value="PMEI"/>
    <property type="match status" value="1"/>
</dbReference>
<organism evidence="15 16">
    <name type="scientific">Eucalyptus globulus</name>
    <name type="common">Tasmanian blue gum</name>
    <dbReference type="NCBI Taxonomy" id="34317"/>
    <lineage>
        <taxon>Eukaryota</taxon>
        <taxon>Viridiplantae</taxon>
        <taxon>Streptophyta</taxon>
        <taxon>Embryophyta</taxon>
        <taxon>Tracheophyta</taxon>
        <taxon>Spermatophyta</taxon>
        <taxon>Magnoliopsida</taxon>
        <taxon>eudicotyledons</taxon>
        <taxon>Gunneridae</taxon>
        <taxon>Pentapetalae</taxon>
        <taxon>rosids</taxon>
        <taxon>malvids</taxon>
        <taxon>Myrtales</taxon>
        <taxon>Myrtaceae</taxon>
        <taxon>Myrtoideae</taxon>
        <taxon>Eucalypteae</taxon>
        <taxon>Eucalyptus</taxon>
    </lineage>
</organism>
<dbReference type="CDD" id="cd15798">
    <property type="entry name" value="PMEI-like_3"/>
    <property type="match status" value="1"/>
</dbReference>
<proteinExistence type="inferred from homology"/>
<keyword evidence="6 12" id="KW-0063">Aspartyl esterase</keyword>
<dbReference type="PROSITE" id="PS00800">
    <property type="entry name" value="PECTINESTERASE_1"/>
    <property type="match status" value="1"/>
</dbReference>
<evidence type="ECO:0000256" key="6">
    <source>
        <dbReference type="ARBA" id="ARBA00023085"/>
    </source>
</evidence>
<evidence type="ECO:0000259" key="14">
    <source>
        <dbReference type="SMART" id="SM00856"/>
    </source>
</evidence>
<evidence type="ECO:0000256" key="3">
    <source>
        <dbReference type="ARBA" id="ARBA00007786"/>
    </source>
</evidence>
<dbReference type="EMBL" id="JBJKBG010000009">
    <property type="protein sequence ID" value="KAL3723557.1"/>
    <property type="molecule type" value="Genomic_DNA"/>
</dbReference>
<comment type="catalytic activity">
    <reaction evidence="9 12">
        <text>[(1-&gt;4)-alpha-D-galacturonosyl methyl ester](n) + n H2O = [(1-&gt;4)-alpha-D-galacturonosyl](n) + n methanol + n H(+)</text>
        <dbReference type="Rhea" id="RHEA:22380"/>
        <dbReference type="Rhea" id="RHEA-COMP:14570"/>
        <dbReference type="Rhea" id="RHEA-COMP:14573"/>
        <dbReference type="ChEBI" id="CHEBI:15377"/>
        <dbReference type="ChEBI" id="CHEBI:15378"/>
        <dbReference type="ChEBI" id="CHEBI:17790"/>
        <dbReference type="ChEBI" id="CHEBI:140522"/>
        <dbReference type="ChEBI" id="CHEBI:140523"/>
        <dbReference type="EC" id="3.1.1.11"/>
    </reaction>
</comment>
<dbReference type="GO" id="GO:0045490">
    <property type="term" value="P:pectin catabolic process"/>
    <property type="evidence" value="ECO:0007669"/>
    <property type="project" value="UniProtKB-UniRule"/>
</dbReference>
<dbReference type="InterPro" id="IPR000070">
    <property type="entry name" value="Pectinesterase_cat"/>
</dbReference>
<dbReference type="AlphaFoldDB" id="A0ABD3J835"/>
<dbReference type="InterPro" id="IPR006501">
    <property type="entry name" value="Pectinesterase_inhib_dom"/>
</dbReference>
<dbReference type="GO" id="GO:0042545">
    <property type="term" value="P:cell wall modification"/>
    <property type="evidence" value="ECO:0007669"/>
    <property type="project" value="UniProtKB-UniRule"/>
</dbReference>
<dbReference type="SUPFAM" id="SSF101148">
    <property type="entry name" value="Plant invertase/pectin methylesterase inhibitor"/>
    <property type="match status" value="1"/>
</dbReference>
<evidence type="ECO:0000256" key="12">
    <source>
        <dbReference type="RuleBase" id="RU000589"/>
    </source>
</evidence>
<dbReference type="InterPro" id="IPR011050">
    <property type="entry name" value="Pectin_lyase_fold/virulence"/>
</dbReference>
<keyword evidence="12" id="KW-0134">Cell wall</keyword>
<evidence type="ECO:0000256" key="13">
    <source>
        <dbReference type="SAM" id="Phobius"/>
    </source>
</evidence>
<keyword evidence="13" id="KW-1133">Transmembrane helix</keyword>
<feature type="active site" evidence="11">
    <location>
        <position position="422"/>
    </location>
</feature>
<feature type="transmembrane region" description="Helical" evidence="13">
    <location>
        <begin position="29"/>
        <end position="51"/>
    </location>
</feature>
<dbReference type="GO" id="GO:0030599">
    <property type="term" value="F:pectinesterase activity"/>
    <property type="evidence" value="ECO:0007669"/>
    <property type="project" value="UniProtKB-UniRule"/>
</dbReference>
<evidence type="ECO:0000256" key="4">
    <source>
        <dbReference type="ARBA" id="ARBA00013229"/>
    </source>
</evidence>
<comment type="caution">
    <text evidence="15">The sequence shown here is derived from an EMBL/GenBank/DDBJ whole genome shotgun (WGS) entry which is preliminary data.</text>
</comment>
<dbReference type="Pfam" id="PF01095">
    <property type="entry name" value="Pectinesterase"/>
    <property type="match status" value="1"/>
</dbReference>
<dbReference type="Pfam" id="PF04043">
    <property type="entry name" value="PMEI"/>
    <property type="match status" value="1"/>
</dbReference>
<evidence type="ECO:0000256" key="11">
    <source>
        <dbReference type="PROSITE-ProRule" id="PRU10040"/>
    </source>
</evidence>